<dbReference type="InterPro" id="IPR047313">
    <property type="entry name" value="SMN_C"/>
</dbReference>
<dbReference type="CTD" id="39844"/>
<keyword evidence="6" id="KW-0539">Nucleus</keyword>
<keyword evidence="5" id="KW-0508">mRNA splicing</keyword>
<dbReference type="PANTHER" id="PTHR39267:SF1">
    <property type="entry name" value="SURVIVAL MOTOR NEURON PROTEIN"/>
    <property type="match status" value="1"/>
</dbReference>
<reference evidence="10" key="1">
    <citation type="submission" date="2021-01" db="UniProtKB">
        <authorList>
            <consortium name="EnsemblMetazoa"/>
        </authorList>
    </citation>
    <scope>IDENTIFICATION</scope>
</reference>
<evidence type="ECO:0000313" key="10">
    <source>
        <dbReference type="EnsemblMetazoa" id="XP_022649319"/>
    </source>
</evidence>
<dbReference type="OrthoDB" id="197400at2759"/>
<name>A0A7M7JB22_VARDE</name>
<dbReference type="RefSeq" id="XP_022649319.1">
    <property type="nucleotide sequence ID" value="XM_022793584.1"/>
</dbReference>
<dbReference type="OMA" id="NMDSAPE"/>
<dbReference type="Gene3D" id="2.30.30.140">
    <property type="match status" value="1"/>
</dbReference>
<dbReference type="CDD" id="cd22852">
    <property type="entry name" value="SMN_C"/>
    <property type="match status" value="1"/>
</dbReference>
<dbReference type="GO" id="GO:0006397">
    <property type="term" value="P:mRNA processing"/>
    <property type="evidence" value="ECO:0007669"/>
    <property type="project" value="UniProtKB-KW"/>
</dbReference>
<sequence>MEESNLSSEGEVVFCRQSGVGTEDDWDDTALIEAYDRAVGCIYKELDKRKASRKGSVSLKWRTGEYCRSQYSEDGVWYEAKILSICGDLCTVQYLGYLNEEEKSLDSLRKSRGDTSRQLQISEANGFEDVVKEAATDRNRSRYPFSKPSALGNKAKDNVIPSTSGLKDRLISSDEKEAQPATSSLQYRSLKDNEHERRKRGAFLHESGPGIAFPPPPPPFPPHVDGICSSDEALAAMLMSWYISGYHTGYYQAMRQSGGSS</sequence>
<feature type="region of interest" description="Disordered" evidence="8">
    <location>
        <begin position="138"/>
        <end position="197"/>
    </location>
</feature>
<dbReference type="InterPro" id="IPR040424">
    <property type="entry name" value="Smn1"/>
</dbReference>
<dbReference type="InParanoid" id="A0A7M7JB22"/>
<dbReference type="GO" id="GO:0097504">
    <property type="term" value="C:Gemini of Cajal bodies"/>
    <property type="evidence" value="ECO:0007669"/>
    <property type="project" value="UniProtKB-SubCell"/>
</dbReference>
<accession>A0A7M7JB22</accession>
<evidence type="ECO:0000256" key="3">
    <source>
        <dbReference type="ARBA" id="ARBA00005371"/>
    </source>
</evidence>
<feature type="compositionally biased region" description="Basic and acidic residues" evidence="8">
    <location>
        <begin position="166"/>
        <end position="178"/>
    </location>
</feature>
<dbReference type="PANTHER" id="PTHR39267">
    <property type="entry name" value="SURVIVAL MOTOR NEURON-LIKE PROTEIN 1"/>
    <property type="match status" value="1"/>
</dbReference>
<dbReference type="PROSITE" id="PS50304">
    <property type="entry name" value="TUDOR"/>
    <property type="match status" value="1"/>
</dbReference>
<comment type="similarity">
    <text evidence="3">Belongs to the SMN family.</text>
</comment>
<dbReference type="Pfam" id="PF20636">
    <property type="entry name" value="SMN_G2-BD"/>
    <property type="match status" value="1"/>
</dbReference>
<keyword evidence="4" id="KW-0507">mRNA processing</keyword>
<dbReference type="GO" id="GO:0030018">
    <property type="term" value="C:Z disc"/>
    <property type="evidence" value="ECO:0007669"/>
    <property type="project" value="UniProtKB-SubCell"/>
</dbReference>
<proteinExistence type="inferred from homology"/>
<dbReference type="InterPro" id="IPR049481">
    <property type="entry name" value="SMN_G2-BD"/>
</dbReference>
<evidence type="ECO:0000256" key="8">
    <source>
        <dbReference type="SAM" id="MobiDB-lite"/>
    </source>
</evidence>
<protein>
    <recommendedName>
        <fullName evidence="9">Tudor domain-containing protein</fullName>
    </recommendedName>
</protein>
<comment type="subcellular location">
    <subcellularLocation>
        <location evidence="1">Cytoplasm</location>
        <location evidence="1">Myofibril</location>
        <location evidence="1">Sarcomere</location>
        <location evidence="1">Z line</location>
    </subcellularLocation>
    <subcellularLocation>
        <location evidence="2">Nucleus</location>
        <location evidence="2">Cajal body</location>
    </subcellularLocation>
    <subcellularLocation>
        <location evidence="7">Nucleus</location>
        <location evidence="7">Gem</location>
    </subcellularLocation>
</comment>
<dbReference type="GO" id="GO:0008380">
    <property type="term" value="P:RNA splicing"/>
    <property type="evidence" value="ECO:0007669"/>
    <property type="project" value="UniProtKB-KW"/>
</dbReference>
<organism evidence="10 11">
    <name type="scientific">Varroa destructor</name>
    <name type="common">Honeybee mite</name>
    <dbReference type="NCBI Taxonomy" id="109461"/>
    <lineage>
        <taxon>Eukaryota</taxon>
        <taxon>Metazoa</taxon>
        <taxon>Ecdysozoa</taxon>
        <taxon>Arthropoda</taxon>
        <taxon>Chelicerata</taxon>
        <taxon>Arachnida</taxon>
        <taxon>Acari</taxon>
        <taxon>Parasitiformes</taxon>
        <taxon>Mesostigmata</taxon>
        <taxon>Gamasina</taxon>
        <taxon>Dermanyssoidea</taxon>
        <taxon>Varroidae</taxon>
        <taxon>Varroa</taxon>
    </lineage>
</organism>
<dbReference type="SUPFAM" id="SSF63748">
    <property type="entry name" value="Tudor/PWWP/MBT"/>
    <property type="match status" value="1"/>
</dbReference>
<dbReference type="GO" id="GO:0003723">
    <property type="term" value="F:RNA binding"/>
    <property type="evidence" value="ECO:0007669"/>
    <property type="project" value="InterPro"/>
</dbReference>
<dbReference type="CDD" id="cd22851">
    <property type="entry name" value="SMN_N"/>
    <property type="match status" value="1"/>
</dbReference>
<dbReference type="KEGG" id="vde:111245344"/>
<dbReference type="FunCoup" id="A0A7M7JB22">
    <property type="interactions" value="675"/>
</dbReference>
<evidence type="ECO:0000256" key="4">
    <source>
        <dbReference type="ARBA" id="ARBA00022664"/>
    </source>
</evidence>
<dbReference type="Gene3D" id="3.40.190.10">
    <property type="entry name" value="Periplasmic binding protein-like II"/>
    <property type="match status" value="1"/>
</dbReference>
<dbReference type="InterPro" id="IPR010304">
    <property type="entry name" value="SMN_Tudor"/>
</dbReference>
<keyword evidence="11" id="KW-1185">Reference proteome</keyword>
<dbReference type="EnsemblMetazoa" id="XM_022793584">
    <property type="protein sequence ID" value="XP_022649319"/>
    <property type="gene ID" value="LOC111245344"/>
</dbReference>
<dbReference type="Pfam" id="PF06003">
    <property type="entry name" value="SMN_Tudor"/>
    <property type="match status" value="1"/>
</dbReference>
<dbReference type="SMART" id="SM00333">
    <property type="entry name" value="TUDOR"/>
    <property type="match status" value="1"/>
</dbReference>
<dbReference type="GeneID" id="111245344"/>
<evidence type="ECO:0000256" key="7">
    <source>
        <dbReference type="ARBA" id="ARBA00034695"/>
    </source>
</evidence>
<dbReference type="Pfam" id="PF20635">
    <property type="entry name" value="SMN_YG-box"/>
    <property type="match status" value="1"/>
</dbReference>
<evidence type="ECO:0000259" key="9">
    <source>
        <dbReference type="PROSITE" id="PS50304"/>
    </source>
</evidence>
<evidence type="ECO:0000313" key="11">
    <source>
        <dbReference type="Proteomes" id="UP000594260"/>
    </source>
</evidence>
<evidence type="ECO:0000256" key="5">
    <source>
        <dbReference type="ARBA" id="ARBA00023187"/>
    </source>
</evidence>
<dbReference type="Proteomes" id="UP000594260">
    <property type="component" value="Unplaced"/>
</dbReference>
<dbReference type="GO" id="GO:0015030">
    <property type="term" value="C:Cajal body"/>
    <property type="evidence" value="ECO:0007669"/>
    <property type="project" value="UniProtKB-SubCell"/>
</dbReference>
<evidence type="ECO:0000256" key="1">
    <source>
        <dbReference type="ARBA" id="ARBA00004216"/>
    </source>
</evidence>
<dbReference type="AlphaFoldDB" id="A0A7M7JB22"/>
<feature type="domain" description="Tudor" evidence="9">
    <location>
        <begin position="60"/>
        <end position="118"/>
    </location>
</feature>
<evidence type="ECO:0000256" key="2">
    <source>
        <dbReference type="ARBA" id="ARBA00004408"/>
    </source>
</evidence>
<dbReference type="InterPro" id="IPR002999">
    <property type="entry name" value="Tudor"/>
</dbReference>
<evidence type="ECO:0000256" key="6">
    <source>
        <dbReference type="ARBA" id="ARBA00023242"/>
    </source>
</evidence>